<organism evidence="1 2">
    <name type="scientific">Basilea psittacipulmonis DSM 24701</name>
    <dbReference type="NCBI Taxonomy" id="1072685"/>
    <lineage>
        <taxon>Bacteria</taxon>
        <taxon>Pseudomonadati</taxon>
        <taxon>Pseudomonadota</taxon>
        <taxon>Betaproteobacteria</taxon>
        <taxon>Burkholderiales</taxon>
        <taxon>Alcaligenaceae</taxon>
        <taxon>Basilea</taxon>
    </lineage>
</organism>
<evidence type="ECO:0008006" key="3">
    <source>
        <dbReference type="Google" id="ProtNLM"/>
    </source>
</evidence>
<dbReference type="KEGG" id="bpsi:IX83_04830"/>
<dbReference type="STRING" id="1072685.IX83_04830"/>
<protein>
    <recommendedName>
        <fullName evidence="3">DUF484 domain-containing protein</fullName>
    </recommendedName>
</protein>
<dbReference type="OrthoDB" id="8525200at2"/>
<dbReference type="InterPro" id="IPR007435">
    <property type="entry name" value="DUF484"/>
</dbReference>
<dbReference type="InterPro" id="IPR029016">
    <property type="entry name" value="GAF-like_dom_sf"/>
</dbReference>
<dbReference type="HOGENOM" id="CLU_073320_1_0_4"/>
<dbReference type="Pfam" id="PF04340">
    <property type="entry name" value="DUF484"/>
    <property type="match status" value="1"/>
</dbReference>
<proteinExistence type="predicted"/>
<dbReference type="PANTHER" id="PTHR38765">
    <property type="entry name" value="DUF484 DOMAIN-CONTAINING PROTEIN"/>
    <property type="match status" value="1"/>
</dbReference>
<dbReference type="Proteomes" id="UP000028945">
    <property type="component" value="Chromosome"/>
</dbReference>
<dbReference type="PANTHER" id="PTHR38765:SF1">
    <property type="entry name" value="DUF484 DOMAIN-CONTAINING PROTEIN"/>
    <property type="match status" value="1"/>
</dbReference>
<name>A0A077DD09_9BURK</name>
<dbReference type="RefSeq" id="WP_038499754.1">
    <property type="nucleotide sequence ID" value="NZ_AFWK01000017.1"/>
</dbReference>
<dbReference type="Gene3D" id="3.30.450.40">
    <property type="match status" value="1"/>
</dbReference>
<reference evidence="1 2" key="1">
    <citation type="journal article" date="2014" name="BMC Genomics">
        <title>A genomic perspective on a new bacterial genus and species from the Alcaligenaceae family, Basilea psittacipulmonis.</title>
        <authorList>
            <person name="Whiteson K.L."/>
            <person name="Hernandez D."/>
            <person name="Lazarevic V."/>
            <person name="Gaia N."/>
            <person name="Farinelli L."/>
            <person name="Francois P."/>
            <person name="Pilo P."/>
            <person name="Frey J."/>
            <person name="Schrenzel J."/>
        </authorList>
    </citation>
    <scope>NUCLEOTIDE SEQUENCE [LARGE SCALE GENOMIC DNA]</scope>
    <source>
        <strain evidence="1 2">DSM 24701</strain>
    </source>
</reference>
<evidence type="ECO:0000313" key="2">
    <source>
        <dbReference type="Proteomes" id="UP000028945"/>
    </source>
</evidence>
<dbReference type="AlphaFoldDB" id="A0A077DD09"/>
<keyword evidence="2" id="KW-1185">Reference proteome</keyword>
<dbReference type="eggNOG" id="COG3159">
    <property type="taxonomic scope" value="Bacteria"/>
</dbReference>
<gene>
    <name evidence="1" type="ORF">IX83_04830</name>
</gene>
<accession>A0A077DD09</accession>
<dbReference type="SUPFAM" id="SSF55781">
    <property type="entry name" value="GAF domain-like"/>
    <property type="match status" value="1"/>
</dbReference>
<sequence length="213" mass="24858">MNTQEIIQFFQSEPDFFKKNPELLIHLNLPQPEELGVLSLTDYQLKELRDTNRTLNEHYQKLLQNASINTDINDAILKLCVQLLSIKNDSQIPETLLKELEQSFDHLHVALRLWSLENLSHSDIFCVDENLQQWTETLEKPYLGTTPYLEITQWFTSSIQSYACIPLKHDEKSMGLLVFASQDKQHFTPDMDTYFLGLIRDICQATLSRLKNE</sequence>
<evidence type="ECO:0000313" key="1">
    <source>
        <dbReference type="EMBL" id="AIL32720.1"/>
    </source>
</evidence>
<dbReference type="EMBL" id="CP009238">
    <property type="protein sequence ID" value="AIL32720.1"/>
    <property type="molecule type" value="Genomic_DNA"/>
</dbReference>